<reference evidence="1" key="1">
    <citation type="submission" date="2020-11" db="EMBL/GenBank/DDBJ databases">
        <title>Nocardioides sp. CBS4Y-1, whole genome shotgun sequence.</title>
        <authorList>
            <person name="Tuo L."/>
        </authorList>
    </citation>
    <scope>NUCLEOTIDE SEQUENCE</scope>
    <source>
        <strain evidence="1">CBS4Y-1</strain>
    </source>
</reference>
<dbReference type="EMBL" id="JADIVZ010000001">
    <property type="protein sequence ID" value="MBF4160845.1"/>
    <property type="molecule type" value="Genomic_DNA"/>
</dbReference>
<evidence type="ECO:0000313" key="1">
    <source>
        <dbReference type="EMBL" id="MBF4160845.1"/>
    </source>
</evidence>
<name>A0A930UZD9_9ACTN</name>
<protein>
    <submittedName>
        <fullName evidence="1">CBS domain-containing protein</fullName>
    </submittedName>
</protein>
<sequence>MTTHGTTALDVAVRSPTTHPADATVGDVRTFLAGEHVHLALLVDDAGHLVAAVQRDDLHGLDDAAPASEAADLAGRTVRADLPEPDLAAAFVGGASRRLAVVDDTGRLLGLVCRKRSGHGYCSDAGIRSRRDERAASR</sequence>
<dbReference type="Gene3D" id="3.10.580.10">
    <property type="entry name" value="CBS-domain"/>
    <property type="match status" value="1"/>
</dbReference>
<dbReference type="RefSeq" id="WP_194502017.1">
    <property type="nucleotide sequence ID" value="NZ_JADIVZ010000001.1"/>
</dbReference>
<gene>
    <name evidence="1" type="ORF">ISG29_04030</name>
</gene>
<organism evidence="1 2">
    <name type="scientific">Nocardioides acrostichi</name>
    <dbReference type="NCBI Taxonomy" id="2784339"/>
    <lineage>
        <taxon>Bacteria</taxon>
        <taxon>Bacillati</taxon>
        <taxon>Actinomycetota</taxon>
        <taxon>Actinomycetes</taxon>
        <taxon>Propionibacteriales</taxon>
        <taxon>Nocardioidaceae</taxon>
        <taxon>Nocardioides</taxon>
    </lineage>
</organism>
<accession>A0A930UZD9</accession>
<keyword evidence="2" id="KW-1185">Reference proteome</keyword>
<comment type="caution">
    <text evidence="1">The sequence shown here is derived from an EMBL/GenBank/DDBJ whole genome shotgun (WGS) entry which is preliminary data.</text>
</comment>
<dbReference type="AlphaFoldDB" id="A0A930UZD9"/>
<evidence type="ECO:0000313" key="2">
    <source>
        <dbReference type="Proteomes" id="UP000656804"/>
    </source>
</evidence>
<dbReference type="InterPro" id="IPR046342">
    <property type="entry name" value="CBS_dom_sf"/>
</dbReference>
<dbReference type="Proteomes" id="UP000656804">
    <property type="component" value="Unassembled WGS sequence"/>
</dbReference>
<dbReference type="CDD" id="cd02205">
    <property type="entry name" value="CBS_pair_SF"/>
    <property type="match status" value="1"/>
</dbReference>
<proteinExistence type="predicted"/>
<dbReference type="SUPFAM" id="SSF54631">
    <property type="entry name" value="CBS-domain pair"/>
    <property type="match status" value="1"/>
</dbReference>